<keyword evidence="1" id="KW-0328">Glycosyltransferase</keyword>
<dbReference type="NCBIfam" id="TIGR00696">
    <property type="entry name" value="wecG_tagA_cpsF"/>
    <property type="match status" value="1"/>
</dbReference>
<dbReference type="PANTHER" id="PTHR34136">
    <property type="match status" value="1"/>
</dbReference>
<evidence type="ECO:0000256" key="1">
    <source>
        <dbReference type="ARBA" id="ARBA00022676"/>
    </source>
</evidence>
<dbReference type="Pfam" id="PF03808">
    <property type="entry name" value="Glyco_tran_WecG"/>
    <property type="match status" value="1"/>
</dbReference>
<organism evidence="3 4">
    <name type="scientific">Laribacter hongkongensis</name>
    <dbReference type="NCBI Taxonomy" id="168471"/>
    <lineage>
        <taxon>Bacteria</taxon>
        <taxon>Pseudomonadati</taxon>
        <taxon>Pseudomonadota</taxon>
        <taxon>Betaproteobacteria</taxon>
        <taxon>Neisseriales</taxon>
        <taxon>Aquaspirillaceae</taxon>
        <taxon>Laribacter</taxon>
    </lineage>
</organism>
<sequence length="365" mass="39953">MTDAESRVIGLAGVPLDMVTMAGAVARVRDAVRLRQRLLVSTPNLNFLIACQRDAVFRQSVIDSDLSLADGMPLVWMSRWLASPLPERVTGSGLFEALRQPVPGVPPVRVYFFGGPPGIAAAAARQVNAVSGGVYCVGHADPGFGSLDDMSSAGLLADINASGADFLIVALGAAKGQAWIQRNAAALQVPVISHLGAVVNFVAGTVRRAPAWVQRSGLEWLWRIKEEPALWRRYWRDSVALVRLAIMQVLPCGLWLRHQHERAGAVIAWHDEGACGRLVLQGWLPDRLDPGQQAAVRQAMEHEGPLQLDCHSLTGFGPQWAGRLLRLERRLRCHPDRTVQVAGLSPGMQRLWRWNGLTFYLARMV</sequence>
<dbReference type="InterPro" id="IPR004629">
    <property type="entry name" value="WecG_TagA_CpsF"/>
</dbReference>
<dbReference type="GO" id="GO:0016758">
    <property type="term" value="F:hexosyltransferase activity"/>
    <property type="evidence" value="ECO:0007669"/>
    <property type="project" value="TreeGrafter"/>
</dbReference>
<evidence type="ECO:0000256" key="2">
    <source>
        <dbReference type="ARBA" id="ARBA00022679"/>
    </source>
</evidence>
<dbReference type="OrthoDB" id="9808602at2"/>
<protein>
    <submittedName>
        <fullName evidence="3">Teichoic acid biosynthesis protein</fullName>
    </submittedName>
</protein>
<evidence type="ECO:0000313" key="3">
    <source>
        <dbReference type="EMBL" id="ASJ24100.1"/>
    </source>
</evidence>
<dbReference type="EMBL" id="CP022115">
    <property type="protein sequence ID" value="ASJ24100.1"/>
    <property type="molecule type" value="Genomic_DNA"/>
</dbReference>
<reference evidence="4" key="1">
    <citation type="submission" date="2017-06" db="EMBL/GenBank/DDBJ databases">
        <title>Whole genome sequence of Laribacter hongkongensis LHGZ1.</title>
        <authorList>
            <person name="Chen D."/>
            <person name="Wu H."/>
            <person name="Chen J."/>
        </authorList>
    </citation>
    <scope>NUCLEOTIDE SEQUENCE [LARGE SCALE GENOMIC DNA]</scope>
    <source>
        <strain evidence="4">LHGZ1</strain>
    </source>
</reference>
<evidence type="ECO:0000313" key="4">
    <source>
        <dbReference type="Proteomes" id="UP000197424"/>
    </source>
</evidence>
<name>A0A248LH74_9NEIS</name>
<gene>
    <name evidence="3" type="ORF">LHGZ1_1269</name>
</gene>
<dbReference type="AlphaFoldDB" id="A0A248LH74"/>
<keyword evidence="2" id="KW-0808">Transferase</keyword>
<accession>A0A248LH74</accession>
<dbReference type="RefSeq" id="WP_088860510.1">
    <property type="nucleotide sequence ID" value="NZ_CP022115.1"/>
</dbReference>
<dbReference type="Proteomes" id="UP000197424">
    <property type="component" value="Chromosome"/>
</dbReference>
<dbReference type="CDD" id="cd06533">
    <property type="entry name" value="Glyco_transf_WecG_TagA"/>
    <property type="match status" value="1"/>
</dbReference>
<proteinExistence type="predicted"/>
<dbReference type="PANTHER" id="PTHR34136:SF1">
    <property type="entry name" value="UDP-N-ACETYL-D-MANNOSAMINURONIC ACID TRANSFERASE"/>
    <property type="match status" value="1"/>
</dbReference>